<accession>A0ABW3TKW8</accession>
<dbReference type="RefSeq" id="WP_343957023.1">
    <property type="nucleotide sequence ID" value="NZ_BAAAKZ010000001.1"/>
</dbReference>
<dbReference type="EC" id="1.2.1.27" evidence="1"/>
<organism evidence="5 6">
    <name type="scientific">Leucobacter albus</name>
    <dbReference type="NCBI Taxonomy" id="272210"/>
    <lineage>
        <taxon>Bacteria</taxon>
        <taxon>Bacillati</taxon>
        <taxon>Actinomycetota</taxon>
        <taxon>Actinomycetes</taxon>
        <taxon>Micrococcales</taxon>
        <taxon>Microbacteriaceae</taxon>
        <taxon>Leucobacter</taxon>
    </lineage>
</organism>
<reference evidence="6" key="1">
    <citation type="journal article" date="2019" name="Int. J. Syst. Evol. Microbiol.">
        <title>The Global Catalogue of Microorganisms (GCM) 10K type strain sequencing project: providing services to taxonomists for standard genome sequencing and annotation.</title>
        <authorList>
            <consortium name="The Broad Institute Genomics Platform"/>
            <consortium name="The Broad Institute Genome Sequencing Center for Infectious Disease"/>
            <person name="Wu L."/>
            <person name="Ma J."/>
        </authorList>
    </citation>
    <scope>NUCLEOTIDE SEQUENCE [LARGE SCALE GENOMIC DNA]</scope>
    <source>
        <strain evidence="6">CCUG 50213</strain>
    </source>
</reference>
<dbReference type="PANTHER" id="PTHR43866">
    <property type="entry name" value="MALONATE-SEMIALDEHYDE DEHYDROGENASE"/>
    <property type="match status" value="1"/>
</dbReference>
<dbReference type="InterPro" id="IPR016161">
    <property type="entry name" value="Ald_DH/histidinol_DH"/>
</dbReference>
<gene>
    <name evidence="5" type="ORF">ACFQ3U_04305</name>
</gene>
<evidence type="ECO:0000256" key="2">
    <source>
        <dbReference type="ARBA" id="ARBA00023002"/>
    </source>
</evidence>
<dbReference type="PANTHER" id="PTHR43866:SF4">
    <property type="entry name" value="MALONATE-SEMIALDEHYDE DEHYDROGENASE"/>
    <property type="match status" value="1"/>
</dbReference>
<comment type="caution">
    <text evidence="5">The sequence shown here is derived from an EMBL/GenBank/DDBJ whole genome shotgun (WGS) entry which is preliminary data.</text>
</comment>
<dbReference type="Gene3D" id="3.40.309.10">
    <property type="entry name" value="Aldehyde Dehydrogenase, Chain A, domain 2"/>
    <property type="match status" value="1"/>
</dbReference>
<evidence type="ECO:0000313" key="6">
    <source>
        <dbReference type="Proteomes" id="UP001597181"/>
    </source>
</evidence>
<dbReference type="PROSITE" id="PS00070">
    <property type="entry name" value="ALDEHYDE_DEHYDR_CYS"/>
    <property type="match status" value="1"/>
</dbReference>
<dbReference type="Proteomes" id="UP001597181">
    <property type="component" value="Unassembled WGS sequence"/>
</dbReference>
<sequence>MAHIPHVIGGEKVEAAERTQPIFNPATGEQQHELGIASVETVERAVAAAQAALPMWRKTSLTKRADVFFNLRQLLKQRTPELAAIVTSEHGKVLSDAAGEIARGLENVEFASGLLHLLKGERDEQVSTGVDVHSVKQPVGVVAAITPFNFPVMVPLWMIASAIACGNTVVLKPSERDPSASVFIADLFREAGLPDGVLNVVHGDKVAVDTLLDSRDVKAISFVGSTPIAKYIYERAAANGKRVQALGGAKNHMLVMPDADLDMTADAAVSAAYGSAGERCMAVSVVVAVGGVGDELVAKIAERMAELKIGDGTDPASEMGPLITQEAKERVESYVAGAAAEGATVVVDGREAEFAGGGFFTGVSLIDHVKTDSKVYRDEIFGPVLAVVRVDSYDEGLQLINDHQFGNGTAIFTRDGGVARQFEFEVEAGMVGINVPIPVPVGSFSFGGWKDSLFGDSHIYGPESIHFYTRSKVVTTRWPNAEPSKVDLGFPSNS</sequence>
<dbReference type="Gene3D" id="3.40.605.10">
    <property type="entry name" value="Aldehyde Dehydrogenase, Chain A, domain 1"/>
    <property type="match status" value="1"/>
</dbReference>
<dbReference type="InterPro" id="IPR010061">
    <property type="entry name" value="MeMal-semiAld_DH"/>
</dbReference>
<dbReference type="NCBIfam" id="TIGR01722">
    <property type="entry name" value="MMSDH"/>
    <property type="match status" value="1"/>
</dbReference>
<feature type="domain" description="Aldehyde dehydrogenase" evidence="4">
    <location>
        <begin position="14"/>
        <end position="474"/>
    </location>
</feature>
<protein>
    <recommendedName>
        <fullName evidence="1">methylmalonate-semialdehyde dehydrogenase (CoA acylating)</fullName>
        <ecNumber evidence="1">1.2.1.27</ecNumber>
    </recommendedName>
</protein>
<name>A0ABW3TKW8_9MICO</name>
<dbReference type="InterPro" id="IPR016162">
    <property type="entry name" value="Ald_DH_N"/>
</dbReference>
<evidence type="ECO:0000256" key="1">
    <source>
        <dbReference type="ARBA" id="ARBA00013048"/>
    </source>
</evidence>
<dbReference type="EMBL" id="JBHTLY010000002">
    <property type="protein sequence ID" value="MFD1201112.1"/>
    <property type="molecule type" value="Genomic_DNA"/>
</dbReference>
<evidence type="ECO:0000256" key="3">
    <source>
        <dbReference type="ARBA" id="ARBA00023027"/>
    </source>
</evidence>
<keyword evidence="6" id="KW-1185">Reference proteome</keyword>
<dbReference type="Pfam" id="PF00171">
    <property type="entry name" value="Aldedh"/>
    <property type="match status" value="1"/>
</dbReference>
<dbReference type="CDD" id="cd07085">
    <property type="entry name" value="ALDH_F6_MMSDH"/>
    <property type="match status" value="1"/>
</dbReference>
<dbReference type="InterPro" id="IPR016163">
    <property type="entry name" value="Ald_DH_C"/>
</dbReference>
<dbReference type="SUPFAM" id="SSF53720">
    <property type="entry name" value="ALDH-like"/>
    <property type="match status" value="1"/>
</dbReference>
<evidence type="ECO:0000313" key="5">
    <source>
        <dbReference type="EMBL" id="MFD1201112.1"/>
    </source>
</evidence>
<dbReference type="InterPro" id="IPR015590">
    <property type="entry name" value="Aldehyde_DH_dom"/>
</dbReference>
<dbReference type="GO" id="GO:0016491">
    <property type="term" value="F:oxidoreductase activity"/>
    <property type="evidence" value="ECO:0007669"/>
    <property type="project" value="UniProtKB-KW"/>
</dbReference>
<dbReference type="InterPro" id="IPR016160">
    <property type="entry name" value="Ald_DH_CS_CYS"/>
</dbReference>
<proteinExistence type="predicted"/>
<keyword evidence="3" id="KW-0520">NAD</keyword>
<keyword evidence="2 5" id="KW-0560">Oxidoreductase</keyword>
<evidence type="ECO:0000259" key="4">
    <source>
        <dbReference type="Pfam" id="PF00171"/>
    </source>
</evidence>